<dbReference type="GO" id="GO:0042597">
    <property type="term" value="C:periplasmic space"/>
    <property type="evidence" value="ECO:0007669"/>
    <property type="project" value="InterPro"/>
</dbReference>
<reference evidence="6 7" key="1">
    <citation type="submission" date="2016-10" db="EMBL/GenBank/DDBJ databases">
        <authorList>
            <person name="de Groot N.N."/>
        </authorList>
    </citation>
    <scope>NUCLEOTIDE SEQUENCE [LARGE SCALE GENOMIC DNA]</scope>
    <source>
        <strain evidence="6 7">JCM 21544</strain>
    </source>
</reference>
<evidence type="ECO:0000256" key="3">
    <source>
        <dbReference type="ARBA" id="ARBA00023239"/>
    </source>
</evidence>
<dbReference type="Pfam" id="PF05426">
    <property type="entry name" value="Alginate_lyase"/>
    <property type="match status" value="1"/>
</dbReference>
<dbReference type="InterPro" id="IPR013320">
    <property type="entry name" value="ConA-like_dom_sf"/>
</dbReference>
<dbReference type="InterPro" id="IPR036116">
    <property type="entry name" value="FN3_sf"/>
</dbReference>
<feature type="compositionally biased region" description="Low complexity" evidence="4">
    <location>
        <begin position="29"/>
        <end position="46"/>
    </location>
</feature>
<dbReference type="Gene3D" id="1.50.10.100">
    <property type="entry name" value="Chondroitin AC/alginate lyase"/>
    <property type="match status" value="1"/>
</dbReference>
<dbReference type="SUPFAM" id="SSF48230">
    <property type="entry name" value="Chondroitin AC/alginate lyase"/>
    <property type="match status" value="1"/>
</dbReference>
<feature type="compositionally biased region" description="Low complexity" evidence="4">
    <location>
        <begin position="57"/>
        <end position="90"/>
    </location>
</feature>
<accession>A0A1G9K3V9</accession>
<dbReference type="CDD" id="cd00063">
    <property type="entry name" value="FN3"/>
    <property type="match status" value="1"/>
</dbReference>
<dbReference type="EMBL" id="FNFD01000021">
    <property type="protein sequence ID" value="SDL44471.1"/>
    <property type="molecule type" value="Genomic_DNA"/>
</dbReference>
<feature type="region of interest" description="Disordered" evidence="4">
    <location>
        <begin position="29"/>
        <end position="95"/>
    </location>
</feature>
<dbReference type="SMART" id="SM00560">
    <property type="entry name" value="LamGL"/>
    <property type="match status" value="1"/>
</dbReference>
<dbReference type="GO" id="GO:0016829">
    <property type="term" value="F:lyase activity"/>
    <property type="evidence" value="ECO:0007669"/>
    <property type="project" value="UniProtKB-KW"/>
</dbReference>
<keyword evidence="3 6" id="KW-0456">Lyase</keyword>
<keyword evidence="1" id="KW-0732">Signal</keyword>
<dbReference type="SUPFAM" id="SSF49899">
    <property type="entry name" value="Concanavalin A-like lectins/glucanases"/>
    <property type="match status" value="1"/>
</dbReference>
<dbReference type="InterPro" id="IPR008929">
    <property type="entry name" value="Chondroitin_lyas"/>
</dbReference>
<gene>
    <name evidence="6" type="ORF">SAMN05216186_12141</name>
</gene>
<organism evidence="6 7">
    <name type="scientific">Pseudomonas indica</name>
    <dbReference type="NCBI Taxonomy" id="137658"/>
    <lineage>
        <taxon>Bacteria</taxon>
        <taxon>Pseudomonadati</taxon>
        <taxon>Pseudomonadota</taxon>
        <taxon>Gammaproteobacteria</taxon>
        <taxon>Pseudomonadales</taxon>
        <taxon>Pseudomonadaceae</taxon>
        <taxon>Pseudomonas</taxon>
    </lineage>
</organism>
<evidence type="ECO:0000256" key="4">
    <source>
        <dbReference type="SAM" id="MobiDB-lite"/>
    </source>
</evidence>
<dbReference type="Gene3D" id="2.60.40.10">
    <property type="entry name" value="Immunoglobulins"/>
    <property type="match status" value="1"/>
</dbReference>
<evidence type="ECO:0000313" key="7">
    <source>
        <dbReference type="Proteomes" id="UP000198706"/>
    </source>
</evidence>
<evidence type="ECO:0000256" key="1">
    <source>
        <dbReference type="ARBA" id="ARBA00022729"/>
    </source>
</evidence>
<dbReference type="STRING" id="137658.SAMN05216186_12141"/>
<evidence type="ECO:0000313" key="6">
    <source>
        <dbReference type="EMBL" id="SDL44471.1"/>
    </source>
</evidence>
<evidence type="ECO:0000256" key="2">
    <source>
        <dbReference type="ARBA" id="ARBA00023157"/>
    </source>
</evidence>
<dbReference type="PROSITE" id="PS50853">
    <property type="entry name" value="FN3"/>
    <property type="match status" value="1"/>
</dbReference>
<dbReference type="RefSeq" id="WP_212633100.1">
    <property type="nucleotide sequence ID" value="NZ_FNFD01000021.1"/>
</dbReference>
<dbReference type="AlphaFoldDB" id="A0A1G9K3V9"/>
<dbReference type="Proteomes" id="UP000198706">
    <property type="component" value="Unassembled WGS sequence"/>
</dbReference>
<dbReference type="InterPro" id="IPR003961">
    <property type="entry name" value="FN3_dom"/>
</dbReference>
<name>A0A1G9K3V9_9PSED</name>
<dbReference type="SUPFAM" id="SSF49265">
    <property type="entry name" value="Fibronectin type III"/>
    <property type="match status" value="1"/>
</dbReference>
<proteinExistence type="predicted"/>
<dbReference type="InterPro" id="IPR006558">
    <property type="entry name" value="LamG-like"/>
</dbReference>
<dbReference type="InterPro" id="IPR013783">
    <property type="entry name" value="Ig-like_fold"/>
</dbReference>
<keyword evidence="7" id="KW-1185">Reference proteome</keyword>
<dbReference type="Pfam" id="PF13385">
    <property type="entry name" value="Laminin_G_3"/>
    <property type="match status" value="1"/>
</dbReference>
<dbReference type="InterPro" id="IPR008397">
    <property type="entry name" value="Alginate_lyase_dom"/>
</dbReference>
<dbReference type="Gene3D" id="2.60.120.200">
    <property type="match status" value="1"/>
</dbReference>
<protein>
    <submittedName>
        <fullName evidence="6">Alginate lyase</fullName>
    </submittedName>
</protein>
<evidence type="ECO:0000259" key="5">
    <source>
        <dbReference type="PROSITE" id="PS50853"/>
    </source>
</evidence>
<keyword evidence="2" id="KW-1015">Disulfide bond</keyword>
<sequence length="747" mass="80857">MNILPGFPSFLLALTVSTSLSLGLSGCLFKSSSGSSRSSTTTEVSTAANEPTPSTPTPSVTTPTVPTTSVTEPSAPVTEESSTPVTTSPSQASGFLHPGLLHTEADFERMRSKIQAGEEPWASAWQGLITDGSSSLGAKPAPLSVIIRGGDGQNFGRVISQLRFAYGLALRWKISGDEAYAKRAVEFLNAWSSTLTAITGNADRFLAAGLYGYQFANVGEIMRTYDGWAAEDRARFKSMLLDIFYPLSHDFLVNHNGACISNYWANWDLANIANVLAIGVYADREDLYQEALDYLYYGKGNGALDNLVYYLHAGNLGQFQESGRDQGHTTLGVALFGAIARMAWSQNEDLFAYDNYRLLAASEYIARYNLMEEVPFVPYGPNCRSAGLQTVISDAARGHRRPAWELIYNQYQNRIGIAAPWSEKMAQATRPEIYGNGDQVGWGTLTESRDPLPSGGAPRGLTSELHAGSVILSWWGATGAESYYLKRATSASGPFTRIAIRTASQDQTFTDTAVVPGRDYYYQVTAISSQGESPPSNTAKAEIGPRLKVHLTFDEASNDTLRNAVDGSQIGQLHNGAQLGIGLLGQALQLDGTDDYASLSTGIAANLADYTVAAWVNLDEARTWARLFDFGDSDQRYMALAPSRAQYAITRISGYADQTITSSGIATGRWVHLAVTQEGNVGTLYVDGAKVGSGDFTLAPFRLGKTRQNWLGRSQYSADPFLKGRIDDFRLYSGPLSAEEIAELAKQ</sequence>
<feature type="domain" description="Fibronectin type-III" evidence="5">
    <location>
        <begin position="457"/>
        <end position="546"/>
    </location>
</feature>